<dbReference type="InterPro" id="IPR036179">
    <property type="entry name" value="Ig-like_dom_sf"/>
</dbReference>
<dbReference type="Pfam" id="PF13895">
    <property type="entry name" value="Ig_2"/>
    <property type="match status" value="2"/>
</dbReference>
<keyword evidence="1" id="KW-0472">Membrane</keyword>
<keyword evidence="2" id="KW-0732">Signal</keyword>
<keyword evidence="1" id="KW-1133">Transmembrane helix</keyword>
<reference evidence="4 5" key="1">
    <citation type="submission" date="2019-07" db="EMBL/GenBank/DDBJ databases">
        <title>Chromosome genome assembly for large yellow croaker.</title>
        <authorList>
            <person name="Xiao S."/>
        </authorList>
    </citation>
    <scope>NUCLEOTIDE SEQUENCE [LARGE SCALE GENOMIC DNA]</scope>
    <source>
        <strain evidence="4">JMULYC20181020</strain>
        <tissue evidence="4">Muscle</tissue>
    </source>
</reference>
<dbReference type="SMART" id="SM00409">
    <property type="entry name" value="IG"/>
    <property type="match status" value="2"/>
</dbReference>
<evidence type="ECO:0000256" key="2">
    <source>
        <dbReference type="SAM" id="SignalP"/>
    </source>
</evidence>
<dbReference type="EMBL" id="REGW02000018">
    <property type="protein sequence ID" value="KAE8283231.1"/>
    <property type="molecule type" value="Genomic_DNA"/>
</dbReference>
<keyword evidence="1" id="KW-0812">Transmembrane</keyword>
<feature type="chain" id="PRO_5026122366" description="Ig-like domain-containing protein" evidence="2">
    <location>
        <begin position="23"/>
        <end position="352"/>
    </location>
</feature>
<dbReference type="PANTHER" id="PTHR46013:SF4">
    <property type="entry name" value="B-CELL RECEPTOR CD22-RELATED"/>
    <property type="match status" value="1"/>
</dbReference>
<dbReference type="PANTHER" id="PTHR46013">
    <property type="entry name" value="VASCULAR CELL ADHESION MOLECULE 1"/>
    <property type="match status" value="1"/>
</dbReference>
<feature type="domain" description="Ig-like" evidence="3">
    <location>
        <begin position="51"/>
        <end position="135"/>
    </location>
</feature>
<proteinExistence type="predicted"/>
<dbReference type="InterPro" id="IPR003599">
    <property type="entry name" value="Ig_sub"/>
</dbReference>
<feature type="transmembrane region" description="Helical" evidence="1">
    <location>
        <begin position="234"/>
        <end position="256"/>
    </location>
</feature>
<dbReference type="Gene3D" id="2.60.40.10">
    <property type="entry name" value="Immunoglobulins"/>
    <property type="match status" value="2"/>
</dbReference>
<evidence type="ECO:0000256" key="1">
    <source>
        <dbReference type="SAM" id="Phobius"/>
    </source>
</evidence>
<feature type="domain" description="Ig-like" evidence="3">
    <location>
        <begin position="146"/>
        <end position="226"/>
    </location>
</feature>
<evidence type="ECO:0000313" key="4">
    <source>
        <dbReference type="EMBL" id="KAE8283231.1"/>
    </source>
</evidence>
<sequence length="352" mass="39289">MCVKHRNLTWTLALLFLSGALCREMKVKYQLGPICAVKGSSVVIPCSYDYPKEHKVVDLKVSLAKLSGSRSFKEGDSVNMTCTNSCDDGHRSSIFTWLKNGEPIHEGPVLYLSNISSTNNGNYTCSLKTQRATTSEVINIDVEYGPKNTSVSIVPLKEVDGSSYFKLICTSNANPPVENYTWFKIDENDHLIEVGHQSVISISHGGQYLCSATNKHGSQNSPVIVKIKEPFNRGLLLIPTVAVLLIVTTVIAITSLRFRLNKKRTRALETDCEEDIQNAVYANWPGIDTNQSQERSQCEGATSEVIYATVDFHTKRESNTEQQMDSHHDDESVIYSTVCRKQLWSPPYIETL</sequence>
<dbReference type="PROSITE" id="PS50835">
    <property type="entry name" value="IG_LIKE"/>
    <property type="match status" value="2"/>
</dbReference>
<dbReference type="InterPro" id="IPR013783">
    <property type="entry name" value="Ig-like_fold"/>
</dbReference>
<evidence type="ECO:0000259" key="3">
    <source>
        <dbReference type="PROSITE" id="PS50835"/>
    </source>
</evidence>
<dbReference type="SUPFAM" id="SSF48726">
    <property type="entry name" value="Immunoglobulin"/>
    <property type="match status" value="1"/>
</dbReference>
<evidence type="ECO:0000313" key="5">
    <source>
        <dbReference type="Proteomes" id="UP000424527"/>
    </source>
</evidence>
<feature type="signal peptide" evidence="2">
    <location>
        <begin position="1"/>
        <end position="22"/>
    </location>
</feature>
<protein>
    <recommendedName>
        <fullName evidence="3">Ig-like domain-containing protein</fullName>
    </recommendedName>
</protein>
<dbReference type="CDD" id="cd00096">
    <property type="entry name" value="Ig"/>
    <property type="match status" value="1"/>
</dbReference>
<name>A0A6G0HW40_LARCR</name>
<organism evidence="4 5">
    <name type="scientific">Larimichthys crocea</name>
    <name type="common">Large yellow croaker</name>
    <name type="synonym">Pseudosciaena crocea</name>
    <dbReference type="NCBI Taxonomy" id="215358"/>
    <lineage>
        <taxon>Eukaryota</taxon>
        <taxon>Metazoa</taxon>
        <taxon>Chordata</taxon>
        <taxon>Craniata</taxon>
        <taxon>Vertebrata</taxon>
        <taxon>Euteleostomi</taxon>
        <taxon>Actinopterygii</taxon>
        <taxon>Neopterygii</taxon>
        <taxon>Teleostei</taxon>
        <taxon>Neoteleostei</taxon>
        <taxon>Acanthomorphata</taxon>
        <taxon>Eupercaria</taxon>
        <taxon>Sciaenidae</taxon>
        <taxon>Larimichthys</taxon>
    </lineage>
</organism>
<comment type="caution">
    <text evidence="4">The sequence shown here is derived from an EMBL/GenBank/DDBJ whole genome shotgun (WGS) entry which is preliminary data.</text>
</comment>
<accession>A0A6G0HW40</accession>
<gene>
    <name evidence="4" type="ORF">D5F01_LYC18632</name>
</gene>
<keyword evidence="5" id="KW-1185">Reference proteome</keyword>
<dbReference type="Proteomes" id="UP000424527">
    <property type="component" value="Unassembled WGS sequence"/>
</dbReference>
<dbReference type="AlphaFoldDB" id="A0A6G0HW40"/>
<dbReference type="InterPro" id="IPR007110">
    <property type="entry name" value="Ig-like_dom"/>
</dbReference>